<dbReference type="InterPro" id="IPR029056">
    <property type="entry name" value="Ribokinase-like"/>
</dbReference>
<reference evidence="8" key="1">
    <citation type="submission" date="2020-01" db="EMBL/GenBank/DDBJ databases">
        <authorList>
            <person name="Rat A."/>
        </authorList>
    </citation>
    <scope>NUCLEOTIDE SEQUENCE</scope>
    <source>
        <strain evidence="8">LMG 31228</strain>
    </source>
</reference>
<keyword evidence="5 8" id="KW-0418">Kinase</keyword>
<dbReference type="RefSeq" id="WP_211846930.1">
    <property type="nucleotide sequence ID" value="NZ_JAAEDL010000011.1"/>
</dbReference>
<dbReference type="Pfam" id="PF08543">
    <property type="entry name" value="Phos_pyr_kin"/>
    <property type="match status" value="1"/>
</dbReference>
<dbReference type="GO" id="GO:0008972">
    <property type="term" value="F:phosphomethylpyrimidine kinase activity"/>
    <property type="evidence" value="ECO:0007669"/>
    <property type="project" value="InterPro"/>
</dbReference>
<keyword evidence="9" id="KW-1185">Reference proteome</keyword>
<name>A0A9X9XCG4_9PROT</name>
<sequence length="269" mass="27218">MKGRVLIIAGSDSGGGAGIQADIKAVTALGGFAMTAITALTAQNTLGVHGVAGVPIDFIRQQITVVLDDLGADALKTGMLHDVPVIEAVCEEIAARARGVPLVADPVMVAKGGHPLLAPAAVETLKARLLPLATVITPNLPEAEVLAGRPIRDVPAMREAATALRGLGVPAVLLKGGHLEGDEVTDLLVTAEGAEEFVAPRIATRHTHGTGCTLASAIAAGLAQGMSLRDAVVRARAYVRAAIAAAPGYGAGHGPLDHGITVDLSRIPD</sequence>
<dbReference type="GO" id="GO:0005524">
    <property type="term" value="F:ATP binding"/>
    <property type="evidence" value="ECO:0007669"/>
    <property type="project" value="UniProtKB-KW"/>
</dbReference>
<evidence type="ECO:0000313" key="8">
    <source>
        <dbReference type="EMBL" id="MBR0681400.1"/>
    </source>
</evidence>
<dbReference type="NCBIfam" id="TIGR00097">
    <property type="entry name" value="HMP-P_kinase"/>
    <property type="match status" value="1"/>
</dbReference>
<dbReference type="CDD" id="cd01169">
    <property type="entry name" value="HMPP_kinase"/>
    <property type="match status" value="1"/>
</dbReference>
<dbReference type="InterPro" id="IPR004399">
    <property type="entry name" value="HMP/HMP-P_kinase_dom"/>
</dbReference>
<dbReference type="FunFam" id="3.40.1190.20:FF:000003">
    <property type="entry name" value="Phosphomethylpyrimidine kinase ThiD"/>
    <property type="match status" value="1"/>
</dbReference>
<evidence type="ECO:0000313" key="9">
    <source>
        <dbReference type="Proteomes" id="UP001138709"/>
    </source>
</evidence>
<proteinExistence type="predicted"/>
<dbReference type="InterPro" id="IPR013749">
    <property type="entry name" value="PM/HMP-P_kinase-1"/>
</dbReference>
<dbReference type="Proteomes" id="UP001138709">
    <property type="component" value="Unassembled WGS sequence"/>
</dbReference>
<evidence type="ECO:0000256" key="1">
    <source>
        <dbReference type="ARBA" id="ARBA00004948"/>
    </source>
</evidence>
<evidence type="ECO:0000256" key="4">
    <source>
        <dbReference type="ARBA" id="ARBA00022741"/>
    </source>
</evidence>
<organism evidence="8 9">
    <name type="scientific">Neoroseomonas eburnea</name>
    <dbReference type="NCBI Taxonomy" id="1346889"/>
    <lineage>
        <taxon>Bacteria</taxon>
        <taxon>Pseudomonadati</taxon>
        <taxon>Pseudomonadota</taxon>
        <taxon>Alphaproteobacteria</taxon>
        <taxon>Acetobacterales</taxon>
        <taxon>Acetobacteraceae</taxon>
        <taxon>Neoroseomonas</taxon>
    </lineage>
</organism>
<dbReference type="PANTHER" id="PTHR20858:SF17">
    <property type="entry name" value="HYDROXYMETHYLPYRIMIDINE_PHOSPHOMETHYLPYRIMIDINE KINASE THI20-RELATED"/>
    <property type="match status" value="1"/>
</dbReference>
<comment type="caution">
    <text evidence="8">The sequence shown here is derived from an EMBL/GenBank/DDBJ whole genome shotgun (WGS) entry which is preliminary data.</text>
</comment>
<dbReference type="PANTHER" id="PTHR20858">
    <property type="entry name" value="PHOSPHOMETHYLPYRIMIDINE KINASE"/>
    <property type="match status" value="1"/>
</dbReference>
<dbReference type="EC" id="2.7.1.49" evidence="2"/>
<feature type="domain" description="Pyridoxamine kinase/Phosphomethylpyrimidine kinase" evidence="7">
    <location>
        <begin position="12"/>
        <end position="257"/>
    </location>
</feature>
<dbReference type="GO" id="GO:0005829">
    <property type="term" value="C:cytosol"/>
    <property type="evidence" value="ECO:0007669"/>
    <property type="project" value="TreeGrafter"/>
</dbReference>
<comment type="pathway">
    <text evidence="1">Cofactor biosynthesis; thiamine diphosphate biosynthesis.</text>
</comment>
<reference evidence="8" key="2">
    <citation type="journal article" date="2021" name="Syst. Appl. Microbiol.">
        <title>Roseomonas hellenica sp. nov., isolated from roots of wild-growing Alkanna tinctoria.</title>
        <authorList>
            <person name="Rat A."/>
            <person name="Naranjo H.D."/>
            <person name="Lebbe L."/>
            <person name="Cnockaert M."/>
            <person name="Krigas N."/>
            <person name="Grigoriadou K."/>
            <person name="Maloupa E."/>
            <person name="Willems A."/>
        </authorList>
    </citation>
    <scope>NUCLEOTIDE SEQUENCE</scope>
    <source>
        <strain evidence="8">LMG 31228</strain>
    </source>
</reference>
<accession>A0A9X9XCG4</accession>
<keyword evidence="3 8" id="KW-0808">Transferase</keyword>
<dbReference type="GO" id="GO:0009228">
    <property type="term" value="P:thiamine biosynthetic process"/>
    <property type="evidence" value="ECO:0007669"/>
    <property type="project" value="InterPro"/>
</dbReference>
<dbReference type="GO" id="GO:0008902">
    <property type="term" value="F:hydroxymethylpyrimidine kinase activity"/>
    <property type="evidence" value="ECO:0007669"/>
    <property type="project" value="UniProtKB-EC"/>
</dbReference>
<evidence type="ECO:0000259" key="7">
    <source>
        <dbReference type="Pfam" id="PF08543"/>
    </source>
</evidence>
<dbReference type="AlphaFoldDB" id="A0A9X9XCG4"/>
<dbReference type="Gene3D" id="3.40.1190.20">
    <property type="match status" value="1"/>
</dbReference>
<keyword evidence="6" id="KW-0067">ATP-binding</keyword>
<protein>
    <recommendedName>
        <fullName evidence="2">hydroxymethylpyrimidine kinase</fullName>
        <ecNumber evidence="2">2.7.1.49</ecNumber>
    </recommendedName>
</protein>
<dbReference type="EMBL" id="JAAEDL010000011">
    <property type="protein sequence ID" value="MBR0681400.1"/>
    <property type="molecule type" value="Genomic_DNA"/>
</dbReference>
<evidence type="ECO:0000256" key="3">
    <source>
        <dbReference type="ARBA" id="ARBA00022679"/>
    </source>
</evidence>
<gene>
    <name evidence="8" type="primary">thiD</name>
    <name evidence="8" type="ORF">GXW74_12965</name>
</gene>
<dbReference type="SUPFAM" id="SSF53613">
    <property type="entry name" value="Ribokinase-like"/>
    <property type="match status" value="1"/>
</dbReference>
<evidence type="ECO:0000256" key="2">
    <source>
        <dbReference type="ARBA" id="ARBA00012135"/>
    </source>
</evidence>
<evidence type="ECO:0000256" key="5">
    <source>
        <dbReference type="ARBA" id="ARBA00022777"/>
    </source>
</evidence>
<keyword evidence="4" id="KW-0547">Nucleotide-binding</keyword>
<evidence type="ECO:0000256" key="6">
    <source>
        <dbReference type="ARBA" id="ARBA00022840"/>
    </source>
</evidence>